<feature type="binding site" evidence="5">
    <location>
        <begin position="13"/>
        <end position="18"/>
    </location>
    <ligand>
        <name>ATP</name>
        <dbReference type="ChEBI" id="CHEBI:30616"/>
    </ligand>
</feature>
<dbReference type="EC" id="2.7.1.24" evidence="5 6"/>
<keyword evidence="3 5" id="KW-0067">ATP-binding</keyword>
<comment type="catalytic activity">
    <reaction evidence="5">
        <text>3'-dephospho-CoA + ATP = ADP + CoA + H(+)</text>
        <dbReference type="Rhea" id="RHEA:18245"/>
        <dbReference type="ChEBI" id="CHEBI:15378"/>
        <dbReference type="ChEBI" id="CHEBI:30616"/>
        <dbReference type="ChEBI" id="CHEBI:57287"/>
        <dbReference type="ChEBI" id="CHEBI:57328"/>
        <dbReference type="ChEBI" id="CHEBI:456216"/>
        <dbReference type="EC" id="2.7.1.24"/>
    </reaction>
</comment>
<comment type="caution">
    <text evidence="7">The sequence shown here is derived from an EMBL/GenBank/DDBJ whole genome shotgun (WGS) entry which is preliminary data.</text>
</comment>
<keyword evidence="5 7" id="KW-0418">Kinase</keyword>
<proteinExistence type="inferred from homology"/>
<keyword evidence="2 5" id="KW-0547">Nucleotide-binding</keyword>
<keyword evidence="5" id="KW-0963">Cytoplasm</keyword>
<protein>
    <recommendedName>
        <fullName evidence="5 6">Dephospho-CoA kinase</fullName>
        <ecNumber evidence="5 6">2.7.1.24</ecNumber>
    </recommendedName>
    <alternativeName>
        <fullName evidence="5">Dephosphocoenzyme A kinase</fullName>
    </alternativeName>
</protein>
<dbReference type="EMBL" id="JALBUT010000006">
    <property type="protein sequence ID" value="MDX8415700.1"/>
    <property type="molecule type" value="Genomic_DNA"/>
</dbReference>
<dbReference type="Pfam" id="PF01121">
    <property type="entry name" value="CoaE"/>
    <property type="match status" value="1"/>
</dbReference>
<dbReference type="RefSeq" id="WP_370397148.1">
    <property type="nucleotide sequence ID" value="NZ_JALBUT010000006.1"/>
</dbReference>
<dbReference type="NCBIfam" id="TIGR00152">
    <property type="entry name" value="dephospho-CoA kinase"/>
    <property type="match status" value="1"/>
</dbReference>
<dbReference type="Proteomes" id="UP001275932">
    <property type="component" value="Unassembled WGS sequence"/>
</dbReference>
<dbReference type="HAMAP" id="MF_00376">
    <property type="entry name" value="Dephospho_CoA_kinase"/>
    <property type="match status" value="1"/>
</dbReference>
<comment type="subcellular location">
    <subcellularLocation>
        <location evidence="5">Cytoplasm</location>
    </subcellularLocation>
</comment>
<dbReference type="GO" id="GO:0004140">
    <property type="term" value="F:dephospho-CoA kinase activity"/>
    <property type="evidence" value="ECO:0007669"/>
    <property type="project" value="UniProtKB-EC"/>
</dbReference>
<dbReference type="CDD" id="cd02022">
    <property type="entry name" value="DPCK"/>
    <property type="match status" value="1"/>
</dbReference>
<reference evidence="7 8" key="1">
    <citation type="submission" date="2022-03" db="EMBL/GenBank/DDBJ databases">
        <title>Novel taxa within the pig intestine.</title>
        <authorList>
            <person name="Wylensek D."/>
            <person name="Bishof K."/>
            <person name="Afrizal A."/>
            <person name="Clavel T."/>
        </authorList>
    </citation>
    <scope>NUCLEOTIDE SEQUENCE [LARGE SCALE GENOMIC DNA]</scope>
    <source>
        <strain evidence="7 8">CLA-KB-P66</strain>
    </source>
</reference>
<dbReference type="PROSITE" id="PS51219">
    <property type="entry name" value="DPCK"/>
    <property type="match status" value="1"/>
</dbReference>
<dbReference type="PANTHER" id="PTHR10695:SF46">
    <property type="entry name" value="BIFUNCTIONAL COENZYME A SYNTHASE-RELATED"/>
    <property type="match status" value="1"/>
</dbReference>
<dbReference type="InterPro" id="IPR001977">
    <property type="entry name" value="Depp_CoAkinase"/>
</dbReference>
<accession>A0ABU4WGL0</accession>
<name>A0ABU4WGL0_9BACT</name>
<dbReference type="Gene3D" id="3.40.50.300">
    <property type="entry name" value="P-loop containing nucleotide triphosphate hydrolases"/>
    <property type="match status" value="1"/>
</dbReference>
<gene>
    <name evidence="5 7" type="primary">coaE</name>
    <name evidence="7" type="ORF">MOX91_05855</name>
</gene>
<dbReference type="PANTHER" id="PTHR10695">
    <property type="entry name" value="DEPHOSPHO-COA KINASE-RELATED"/>
    <property type="match status" value="1"/>
</dbReference>
<evidence type="ECO:0000256" key="3">
    <source>
        <dbReference type="ARBA" id="ARBA00022840"/>
    </source>
</evidence>
<evidence type="ECO:0000313" key="7">
    <source>
        <dbReference type="EMBL" id="MDX8415700.1"/>
    </source>
</evidence>
<keyword evidence="4 5" id="KW-0173">Coenzyme A biosynthesis</keyword>
<keyword evidence="8" id="KW-1185">Reference proteome</keyword>
<evidence type="ECO:0000313" key="8">
    <source>
        <dbReference type="Proteomes" id="UP001275932"/>
    </source>
</evidence>
<comment type="similarity">
    <text evidence="1 5">Belongs to the CoaE family.</text>
</comment>
<sequence>MKKVLIALTGSIGAGKSALGKAFEECGACVLDADKLSKRVLFEDESAVKEVYALFKEDGFTDGKPDAKKIASIVFCDARKLALLENIIHPRVEKLWKDACKGGVCVVEVPLLFEKNLEKEFDFCITVFCSEDLRRRRLLKRGLSEREIDRRDSFQMPQSDKVARSHAAFFNDGDASFLKAQAELFLARL</sequence>
<comment type="function">
    <text evidence="5">Catalyzes the phosphorylation of the 3'-hydroxyl group of dephosphocoenzyme A to form coenzyme A.</text>
</comment>
<evidence type="ECO:0000256" key="5">
    <source>
        <dbReference type="HAMAP-Rule" id="MF_00376"/>
    </source>
</evidence>
<dbReference type="InterPro" id="IPR027417">
    <property type="entry name" value="P-loop_NTPase"/>
</dbReference>
<evidence type="ECO:0000256" key="4">
    <source>
        <dbReference type="ARBA" id="ARBA00022993"/>
    </source>
</evidence>
<comment type="pathway">
    <text evidence="5">Cofactor biosynthesis; coenzyme A biosynthesis; CoA from (R)-pantothenate: step 5/5.</text>
</comment>
<keyword evidence="5 7" id="KW-0808">Transferase</keyword>
<evidence type="ECO:0000256" key="6">
    <source>
        <dbReference type="NCBIfam" id="TIGR00152"/>
    </source>
</evidence>
<organism evidence="7 8">
    <name type="scientific">Intestinicryptomonas porci</name>
    <dbReference type="NCBI Taxonomy" id="2926320"/>
    <lineage>
        <taxon>Bacteria</taxon>
        <taxon>Pseudomonadati</taxon>
        <taxon>Verrucomicrobiota</taxon>
        <taxon>Opitutia</taxon>
        <taxon>Opitutales</taxon>
        <taxon>Intestinicryptomonaceae</taxon>
        <taxon>Intestinicryptomonas</taxon>
    </lineage>
</organism>
<evidence type="ECO:0000256" key="2">
    <source>
        <dbReference type="ARBA" id="ARBA00022741"/>
    </source>
</evidence>
<dbReference type="SUPFAM" id="SSF52540">
    <property type="entry name" value="P-loop containing nucleoside triphosphate hydrolases"/>
    <property type="match status" value="1"/>
</dbReference>
<evidence type="ECO:0000256" key="1">
    <source>
        <dbReference type="ARBA" id="ARBA00009018"/>
    </source>
</evidence>